<protein>
    <submittedName>
        <fullName evidence="1">Uncharacterized protein</fullName>
    </submittedName>
</protein>
<feature type="non-terminal residue" evidence="1">
    <location>
        <position position="92"/>
    </location>
</feature>
<evidence type="ECO:0000313" key="1">
    <source>
        <dbReference type="EMBL" id="KAG0145594.1"/>
    </source>
</evidence>
<dbReference type="Proteomes" id="UP000886653">
    <property type="component" value="Unassembled WGS sequence"/>
</dbReference>
<comment type="caution">
    <text evidence="1">The sequence shown here is derived from an EMBL/GenBank/DDBJ whole genome shotgun (WGS) entry which is preliminary data.</text>
</comment>
<dbReference type="PANTHER" id="PTHR46564">
    <property type="entry name" value="TRANSPOSASE"/>
    <property type="match status" value="1"/>
</dbReference>
<feature type="non-terminal residue" evidence="1">
    <location>
        <position position="1"/>
    </location>
</feature>
<reference evidence="1" key="1">
    <citation type="submission" date="2013-11" db="EMBL/GenBank/DDBJ databases">
        <title>Genome sequence of the fusiform rust pathogen reveals effectors for host alternation and coevolution with pine.</title>
        <authorList>
            <consortium name="DOE Joint Genome Institute"/>
            <person name="Smith K."/>
            <person name="Pendleton A."/>
            <person name="Kubisiak T."/>
            <person name="Anderson C."/>
            <person name="Salamov A."/>
            <person name="Aerts A."/>
            <person name="Riley R."/>
            <person name="Clum A."/>
            <person name="Lindquist E."/>
            <person name="Ence D."/>
            <person name="Campbell M."/>
            <person name="Kronenberg Z."/>
            <person name="Feau N."/>
            <person name="Dhillon B."/>
            <person name="Hamelin R."/>
            <person name="Burleigh J."/>
            <person name="Smith J."/>
            <person name="Yandell M."/>
            <person name="Nelson C."/>
            <person name="Grigoriev I."/>
            <person name="Davis J."/>
        </authorList>
    </citation>
    <scope>NUCLEOTIDE SEQUENCE</scope>
    <source>
        <strain evidence="1">G11</strain>
    </source>
</reference>
<proteinExistence type="predicted"/>
<dbReference type="EMBL" id="MU167274">
    <property type="protein sequence ID" value="KAG0145594.1"/>
    <property type="molecule type" value="Genomic_DNA"/>
</dbReference>
<dbReference type="PANTHER" id="PTHR46564:SF1">
    <property type="entry name" value="TRANSPOSASE"/>
    <property type="match status" value="1"/>
</dbReference>
<name>A0A9P6NK30_9BASI</name>
<keyword evidence="2" id="KW-1185">Reference proteome</keyword>
<gene>
    <name evidence="1" type="ORF">CROQUDRAFT_16059</name>
</gene>
<sequence length="92" mass="10933">PMVLYSADIKNLVVQMYCDSKNLQYINKTLQCQIFLHSLMQWMANYRQYKSVVWDPETYQQQGCPHIFESVTLNLLTDLIKQSPLIYLNKLQ</sequence>
<organism evidence="1 2">
    <name type="scientific">Cronartium quercuum f. sp. fusiforme G11</name>
    <dbReference type="NCBI Taxonomy" id="708437"/>
    <lineage>
        <taxon>Eukaryota</taxon>
        <taxon>Fungi</taxon>
        <taxon>Dikarya</taxon>
        <taxon>Basidiomycota</taxon>
        <taxon>Pucciniomycotina</taxon>
        <taxon>Pucciniomycetes</taxon>
        <taxon>Pucciniales</taxon>
        <taxon>Coleosporiaceae</taxon>
        <taxon>Cronartium</taxon>
    </lineage>
</organism>
<accession>A0A9P6NK30</accession>
<dbReference type="AlphaFoldDB" id="A0A9P6NK30"/>
<evidence type="ECO:0000313" key="2">
    <source>
        <dbReference type="Proteomes" id="UP000886653"/>
    </source>
</evidence>